<evidence type="ECO:0000259" key="1">
    <source>
        <dbReference type="Pfam" id="PF23672"/>
    </source>
</evidence>
<protein>
    <recommendedName>
        <fullName evidence="1">DUF7153 domain-containing protein</fullName>
    </recommendedName>
</protein>
<keyword evidence="3" id="KW-1185">Reference proteome</keyword>
<name>A0ABY6KSM9_9ARAC</name>
<dbReference type="Gene3D" id="3.30.420.10">
    <property type="entry name" value="Ribonuclease H-like superfamily/Ribonuclease H"/>
    <property type="match status" value="1"/>
</dbReference>
<dbReference type="Proteomes" id="UP001235939">
    <property type="component" value="Chromosome 08"/>
</dbReference>
<accession>A0ABY6KSM9</accession>
<sequence>MDACKNMVEMTRTDPEWMQKIITGDETWVYQYDPETKRQSSQWIERGEPKPKKARFTKSKVKTLLVTFFYINGLVHHEFIPFGRTINQEVYLRIMRRLREAVRLKRPERWQNNDWILHVDNARPHTAHVVLKFLAKHSTIQIPHPPYSPDLAPNDFFLYPKLKMKLKGRKFDNVDMIQAESKATLRNLSKSDFISCFDNWKKRWNRQERSQPDLCHRDISPRVAMDLETVPRTVFTYITPGDVLRTPYTVHKPALVRALARHRGFDRGLLLDTLEKGDSRPKRTQKVDNPTSRDIVGVDQVSCHYGDPVGVMFPVIHSVEVTTNSFDFLKPDDLGEQFRVQQGVYTEIRHYQPSPGLEPPNSDMKAYIFMGFKSLDSTFSEVLEDSWKDWTGARLVYLNLPHELGLSRLVFYRRTAPRNLDLFMYVVLAECTNVGPANRARLLDFVQRLRVDRVFGYLSVYRNVAAITPCSSSTTSTQDGQQVDV</sequence>
<dbReference type="PANTHER" id="PTHR46060:SF1">
    <property type="entry name" value="MARINER MOS1 TRANSPOSASE-LIKE PROTEIN"/>
    <property type="match status" value="1"/>
</dbReference>
<reference evidence="2 3" key="1">
    <citation type="submission" date="2022-01" db="EMBL/GenBank/DDBJ databases">
        <title>A chromosomal length assembly of Cordylochernes scorpioides.</title>
        <authorList>
            <person name="Zeh D."/>
            <person name="Zeh J."/>
        </authorList>
    </citation>
    <scope>NUCLEOTIDE SEQUENCE [LARGE SCALE GENOMIC DNA]</scope>
    <source>
        <strain evidence="2">IN4F17</strain>
        <tissue evidence="2">Whole Body</tissue>
    </source>
</reference>
<dbReference type="EMBL" id="CP092870">
    <property type="protein sequence ID" value="UYV71619.1"/>
    <property type="molecule type" value="Genomic_DNA"/>
</dbReference>
<organism evidence="2 3">
    <name type="scientific">Cordylochernes scorpioides</name>
    <dbReference type="NCBI Taxonomy" id="51811"/>
    <lineage>
        <taxon>Eukaryota</taxon>
        <taxon>Metazoa</taxon>
        <taxon>Ecdysozoa</taxon>
        <taxon>Arthropoda</taxon>
        <taxon>Chelicerata</taxon>
        <taxon>Arachnida</taxon>
        <taxon>Pseudoscorpiones</taxon>
        <taxon>Cheliferoidea</taxon>
        <taxon>Chernetidae</taxon>
        <taxon>Cordylochernes</taxon>
    </lineage>
</organism>
<dbReference type="InterPro" id="IPR001888">
    <property type="entry name" value="Transposase_1"/>
</dbReference>
<dbReference type="PANTHER" id="PTHR46060">
    <property type="entry name" value="MARINER MOS1 TRANSPOSASE-LIKE PROTEIN"/>
    <property type="match status" value="1"/>
</dbReference>
<feature type="domain" description="DUF7153" evidence="1">
    <location>
        <begin position="310"/>
        <end position="463"/>
    </location>
</feature>
<evidence type="ECO:0000313" key="3">
    <source>
        <dbReference type="Proteomes" id="UP001235939"/>
    </source>
</evidence>
<dbReference type="InterPro" id="IPR055577">
    <property type="entry name" value="DUF7153"/>
</dbReference>
<dbReference type="Pfam" id="PF01359">
    <property type="entry name" value="Transposase_1"/>
    <property type="match status" value="1"/>
</dbReference>
<dbReference type="Pfam" id="PF23672">
    <property type="entry name" value="DUF7153"/>
    <property type="match status" value="1"/>
</dbReference>
<dbReference type="InterPro" id="IPR036397">
    <property type="entry name" value="RNaseH_sf"/>
</dbReference>
<evidence type="ECO:0000313" key="2">
    <source>
        <dbReference type="EMBL" id="UYV71619.1"/>
    </source>
</evidence>
<dbReference type="InterPro" id="IPR052709">
    <property type="entry name" value="Transposase-MT_Hybrid"/>
</dbReference>
<proteinExistence type="predicted"/>
<gene>
    <name evidence="2" type="ORF">LAZ67_8003870</name>
</gene>